<evidence type="ECO:0000256" key="1">
    <source>
        <dbReference type="ARBA" id="ARBA00022741"/>
    </source>
</evidence>
<dbReference type="NCBIfam" id="TIGR01967">
    <property type="entry name" value="DEAH_box_HrpA"/>
    <property type="match status" value="1"/>
</dbReference>
<evidence type="ECO:0000256" key="2">
    <source>
        <dbReference type="ARBA" id="ARBA00022801"/>
    </source>
</evidence>
<dbReference type="SMART" id="SM00847">
    <property type="entry name" value="HA2"/>
    <property type="match status" value="1"/>
</dbReference>
<protein>
    <submittedName>
        <fullName evidence="7">ATP-dependent RNA helicase HrpA</fullName>
        <ecNumber evidence="7">3.6.4.13</ecNumber>
    </submittedName>
</protein>
<dbReference type="GO" id="GO:0005524">
    <property type="term" value="F:ATP binding"/>
    <property type="evidence" value="ECO:0007669"/>
    <property type="project" value="UniProtKB-KW"/>
</dbReference>
<dbReference type="CDD" id="cd18791">
    <property type="entry name" value="SF2_C_RHA"/>
    <property type="match status" value="1"/>
</dbReference>
<dbReference type="PANTHER" id="PTHR18934:SF99">
    <property type="entry name" value="ATP-DEPENDENT RNA HELICASE DHX37-RELATED"/>
    <property type="match status" value="1"/>
</dbReference>
<dbReference type="Pfam" id="PF04408">
    <property type="entry name" value="WHD_HA2"/>
    <property type="match status" value="1"/>
</dbReference>
<dbReference type="SMART" id="SM00382">
    <property type="entry name" value="AAA"/>
    <property type="match status" value="1"/>
</dbReference>
<name>A0AAW3ZNN6_9GAMM</name>
<dbReference type="GO" id="GO:0003723">
    <property type="term" value="F:RNA binding"/>
    <property type="evidence" value="ECO:0007669"/>
    <property type="project" value="TreeGrafter"/>
</dbReference>
<dbReference type="Pfam" id="PF11898">
    <property type="entry name" value="DUF3418"/>
    <property type="match status" value="1"/>
</dbReference>
<keyword evidence="1" id="KW-0547">Nucleotide-binding</keyword>
<evidence type="ECO:0000259" key="6">
    <source>
        <dbReference type="PROSITE" id="PS51194"/>
    </source>
</evidence>
<comment type="caution">
    <text evidence="7">The sequence shown here is derived from an EMBL/GenBank/DDBJ whole genome shotgun (WGS) entry which is preliminary data.</text>
</comment>
<gene>
    <name evidence="7" type="primary">hrpA</name>
    <name evidence="7" type="ORF">IFO71_15365</name>
</gene>
<dbReference type="FunFam" id="3.40.50.300:FF:001922">
    <property type="entry name" value="DEAH (Asp-Glu-Ala-His) box polypeptide 29"/>
    <property type="match status" value="1"/>
</dbReference>
<dbReference type="InterPro" id="IPR007502">
    <property type="entry name" value="Helicase-assoc_dom"/>
</dbReference>
<keyword evidence="2 7" id="KW-0378">Hydrolase</keyword>
<dbReference type="Pfam" id="PF00271">
    <property type="entry name" value="Helicase_C"/>
    <property type="match status" value="1"/>
</dbReference>
<dbReference type="PANTHER" id="PTHR18934">
    <property type="entry name" value="ATP-DEPENDENT RNA HELICASE"/>
    <property type="match status" value="1"/>
</dbReference>
<sequence>MKAMDQAVRRELGRARRDIEQGLSRDRGRLHRLWSKWSERPEEAARRQAFEQLLEGSKAARQRRVAAMPAIRLADDLPVSREAEAIIEAIQQNQVLVVAGETGSGKTTQLPKLAMAAGCGAAGMIGCTQPRRIAARSVARRVAEELNAELGSVVGFQVRFTEQVREDTVVKFMTDGILLAEIQSDRYLSRYDTLILDEAHERSLNIDFLLGYLKGLLRKRRDLKLIVTSATIDTERFAQHFEGAPVINVEGRSYPVELRYRPLEAAGEIEDESGETVREARSVTEAIVAAADEITREDPHGDVLIFLPGEREIREVHRALERRLYKATEVLPLYARLSARDQDRVFRPGPGRRIVLATNVAETSLTVPRIRYVIDPGLARVKRYSPRQKLDRLHIEPISRASADQRKGRCGRVAAGVCYRLYSEPDYLARPLYTDPEIRRSALAGVILRMLSLGLGQIDRFAFIDEPDSRAIAEGWQQLDELGAVDKQKQLTATGRAMAKLPIDVKLARMLIAAVELGAVSELLIIASFLSIQDPRERPVEARGAADSAHGTWADERSEFVAILNLWKAYQHEHAERTQSGLRQWCEKHFLSFLRMREWRELHRQLLLLAQEQGWTLSAEAADYAALHKAIICGVPMQIGQKNDKHLFDAPRQRRFAVFPGSRLAKRPPNWLMAAVLLDIHKVYAMTVAKIEPEWVIEQLPHLLSRKHFDPHWSRAQGRVVGFEQISLFGLLLQAKRPIHYGGLYPQEAHQIFVQQALVTGEINTRLPFIERNLKMLDKAREEEAKLRRVGLVADEEWQARWYLDRIPPEINSAVGLDAWHKRLNAQLSQALEWNLADLLPGEGSEQDRFPKFWPLAETRLRLHYAFEPGQGADGVTLEVPLHLLGALDEARLSWLVPGFVEDKATALIRGLPKQLRRNFVPAPDFARAFAEAFPQPGADALVGELARFLRRLTGVEIQASDFDEAAVAEHLRMNLRLLARDGRKALAESRDLAVLRQRFAEQAERAFAARVAKGMEALGLIDFPEQGVPEQVVGEAGVPAFPALVDQGESVSLQVRADRDEASALHAQGVRRLMLLALAPKIKQARKQLPIDPKIGLLYAAIESQERLRGDLVEAAVNALCADGLQAIRTAAAFATRLDEVQRNLFAAAVERLRLAEQVLAQYAELKPLLEPELVGFARANFDDLRAQLQGLMPPGFLRDTPAEHLQSFPRYLKAMRLRVDRLNNDPPRDQQKMLEVQPFTTALERLPADRPGRSELRWALEELRVSLFAQELGTREPISTKRVAKLLERLLAD</sequence>
<dbReference type="GO" id="GO:0016787">
    <property type="term" value="F:hydrolase activity"/>
    <property type="evidence" value="ECO:0007669"/>
    <property type="project" value="UniProtKB-KW"/>
</dbReference>
<dbReference type="GO" id="GO:0003724">
    <property type="term" value="F:RNA helicase activity"/>
    <property type="evidence" value="ECO:0007669"/>
    <property type="project" value="UniProtKB-EC"/>
</dbReference>
<evidence type="ECO:0000256" key="3">
    <source>
        <dbReference type="ARBA" id="ARBA00022806"/>
    </source>
</evidence>
<dbReference type="Pfam" id="PF07717">
    <property type="entry name" value="OB_NTP_bind"/>
    <property type="match status" value="1"/>
</dbReference>
<evidence type="ECO:0000259" key="5">
    <source>
        <dbReference type="PROSITE" id="PS51192"/>
    </source>
</evidence>
<dbReference type="InterPro" id="IPR003593">
    <property type="entry name" value="AAA+_ATPase"/>
</dbReference>
<dbReference type="InterPro" id="IPR001650">
    <property type="entry name" value="Helicase_C-like"/>
</dbReference>
<evidence type="ECO:0000256" key="4">
    <source>
        <dbReference type="ARBA" id="ARBA00022840"/>
    </source>
</evidence>
<dbReference type="FunFam" id="1.20.120.1080:FF:000005">
    <property type="entry name" value="ATP-dependent helicase HrpA"/>
    <property type="match status" value="1"/>
</dbReference>
<dbReference type="InterPro" id="IPR011709">
    <property type="entry name" value="DEAD-box_helicase_OB_fold"/>
</dbReference>
<dbReference type="PROSITE" id="PS51192">
    <property type="entry name" value="HELICASE_ATP_BIND_1"/>
    <property type="match status" value="1"/>
</dbReference>
<dbReference type="InterPro" id="IPR024590">
    <property type="entry name" value="HrpA_C"/>
</dbReference>
<evidence type="ECO:0000313" key="7">
    <source>
        <dbReference type="EMBL" id="MBD8527120.1"/>
    </source>
</evidence>
<dbReference type="InterPro" id="IPR048333">
    <property type="entry name" value="HA2_WH"/>
</dbReference>
<dbReference type="Pfam" id="PF00270">
    <property type="entry name" value="DEAD"/>
    <property type="match status" value="1"/>
</dbReference>
<proteinExistence type="predicted"/>
<dbReference type="InterPro" id="IPR010222">
    <property type="entry name" value="RNA_helicase_HrpA"/>
</dbReference>
<feature type="domain" description="Helicase ATP-binding" evidence="5">
    <location>
        <begin position="87"/>
        <end position="250"/>
    </location>
</feature>
<feature type="domain" description="Helicase C-terminal" evidence="6">
    <location>
        <begin position="282"/>
        <end position="454"/>
    </location>
</feature>
<evidence type="ECO:0000313" key="8">
    <source>
        <dbReference type="Proteomes" id="UP000613768"/>
    </source>
</evidence>
<dbReference type="SUPFAM" id="SSF52540">
    <property type="entry name" value="P-loop containing nucleoside triphosphate hydrolases"/>
    <property type="match status" value="1"/>
</dbReference>
<keyword evidence="8" id="KW-1185">Reference proteome</keyword>
<reference evidence="7 8" key="1">
    <citation type="submission" date="2020-09" db="EMBL/GenBank/DDBJ databases">
        <title>Pseudoxanthomonas sp. CAU 1598 isolated from sand of Yaerae Beach.</title>
        <authorList>
            <person name="Kim W."/>
        </authorList>
    </citation>
    <scope>NUCLEOTIDE SEQUENCE [LARGE SCALE GENOMIC DNA]</scope>
    <source>
        <strain evidence="7 8">CAU 1598</strain>
    </source>
</reference>
<keyword evidence="4" id="KW-0067">ATP-binding</keyword>
<dbReference type="SMART" id="SM00487">
    <property type="entry name" value="DEXDc"/>
    <property type="match status" value="1"/>
</dbReference>
<dbReference type="InterPro" id="IPR027417">
    <property type="entry name" value="P-loop_NTPase"/>
</dbReference>
<dbReference type="InterPro" id="IPR011545">
    <property type="entry name" value="DEAD/DEAH_box_helicase_dom"/>
</dbReference>
<dbReference type="Gene3D" id="3.40.50.300">
    <property type="entry name" value="P-loop containing nucleotide triphosphate hydrolases"/>
    <property type="match status" value="2"/>
</dbReference>
<accession>A0AAW3ZNN6</accession>
<dbReference type="Pfam" id="PF21010">
    <property type="entry name" value="HA2_C"/>
    <property type="match status" value="1"/>
</dbReference>
<dbReference type="Proteomes" id="UP000613768">
    <property type="component" value="Unassembled WGS sequence"/>
</dbReference>
<organism evidence="7 8">
    <name type="scientific">Pseudomarimonas arenosa</name>
    <dbReference type="NCBI Taxonomy" id="2774145"/>
    <lineage>
        <taxon>Bacteria</taxon>
        <taxon>Pseudomonadati</taxon>
        <taxon>Pseudomonadota</taxon>
        <taxon>Gammaproteobacteria</taxon>
        <taxon>Lysobacterales</taxon>
        <taxon>Lysobacteraceae</taxon>
        <taxon>Pseudomarimonas</taxon>
    </lineage>
</organism>
<dbReference type="RefSeq" id="WP_192030542.1">
    <property type="nucleotide sequence ID" value="NZ_JACYTR010000041.1"/>
</dbReference>
<dbReference type="SMART" id="SM00490">
    <property type="entry name" value="HELICc"/>
    <property type="match status" value="1"/>
</dbReference>
<dbReference type="Gene3D" id="1.20.120.1080">
    <property type="match status" value="1"/>
</dbReference>
<dbReference type="PROSITE" id="PS51194">
    <property type="entry name" value="HELICASE_CTER"/>
    <property type="match status" value="1"/>
</dbReference>
<dbReference type="EC" id="3.6.4.13" evidence="7"/>
<keyword evidence="3 7" id="KW-0347">Helicase</keyword>
<dbReference type="EMBL" id="JACYTR010000041">
    <property type="protein sequence ID" value="MBD8527120.1"/>
    <property type="molecule type" value="Genomic_DNA"/>
</dbReference>
<dbReference type="InterPro" id="IPR014001">
    <property type="entry name" value="Helicase_ATP-bd"/>
</dbReference>